<dbReference type="PANTHER" id="PTHR43798:SF5">
    <property type="entry name" value="MONOACYLGLYCEROL LIPASE ABHD6"/>
    <property type="match status" value="1"/>
</dbReference>
<evidence type="ECO:0000313" key="4">
    <source>
        <dbReference type="Proteomes" id="UP000198951"/>
    </source>
</evidence>
<dbReference type="InterPro" id="IPR000639">
    <property type="entry name" value="Epox_hydrolase-like"/>
</dbReference>
<reference evidence="4" key="1">
    <citation type="submission" date="2016-10" db="EMBL/GenBank/DDBJ databases">
        <authorList>
            <person name="Varghese N."/>
            <person name="Submissions S."/>
        </authorList>
    </citation>
    <scope>NUCLEOTIDE SEQUENCE [LARGE SCALE GENOMIC DNA]</scope>
    <source>
        <strain evidence="4">DSM 22376</strain>
    </source>
</reference>
<protein>
    <submittedName>
        <fullName evidence="3">Pimeloyl-ACP methyl ester carboxylesterase</fullName>
    </submittedName>
</protein>
<dbReference type="Pfam" id="PF00561">
    <property type="entry name" value="Abhydrolase_1"/>
    <property type="match status" value="2"/>
</dbReference>
<feature type="domain" description="AB hydrolase-1" evidence="2">
    <location>
        <begin position="68"/>
        <end position="176"/>
    </location>
</feature>
<feature type="transmembrane region" description="Helical" evidence="1">
    <location>
        <begin position="7"/>
        <end position="26"/>
    </location>
</feature>
<dbReference type="SUPFAM" id="SSF53474">
    <property type="entry name" value="alpha/beta-Hydrolases"/>
    <property type="match status" value="1"/>
</dbReference>
<evidence type="ECO:0000256" key="1">
    <source>
        <dbReference type="SAM" id="Phobius"/>
    </source>
</evidence>
<dbReference type="PANTHER" id="PTHR43798">
    <property type="entry name" value="MONOACYLGLYCEROL LIPASE"/>
    <property type="match status" value="1"/>
</dbReference>
<name>A0A1H4BW96_9FLAO</name>
<accession>A0A1H4BW96</accession>
<dbReference type="OrthoDB" id="9780932at2"/>
<keyword evidence="1" id="KW-0812">Transmembrane</keyword>
<dbReference type="AlphaFoldDB" id="A0A1H4BW96"/>
<dbReference type="PRINTS" id="PR00111">
    <property type="entry name" value="ABHYDROLASE"/>
</dbReference>
<dbReference type="InterPro" id="IPR050266">
    <property type="entry name" value="AB_hydrolase_sf"/>
</dbReference>
<keyword evidence="4" id="KW-1185">Reference proteome</keyword>
<dbReference type="GO" id="GO:0046464">
    <property type="term" value="P:acylglycerol catabolic process"/>
    <property type="evidence" value="ECO:0007669"/>
    <property type="project" value="TreeGrafter"/>
</dbReference>
<dbReference type="PRINTS" id="PR00412">
    <property type="entry name" value="EPOXHYDRLASE"/>
</dbReference>
<sequence length="307" mass="34056">MKKFLKIVGGIIVGLLVIGAIVFFFFPKVLVDQTNVSYANAANLEKKTVVVNGYTVHFYESEANNDKPNFVLVHGMGDDKNSFLQMAKYLSSDYHLILPDLAGHGENERKQGLDYSIDGQATFLKSFVAQLGVTNFNLIGNSMGGHTAAAYAVKYPTDVTNLILLDAAGITVDDHVVYSGFGKKIENRAELNKVLQRVFYKVPDLPGPIADYLIETVNNSKDFVDGTLIPAIKNGKYFNLKEDVQYIKAPTLVLQGKHDEVVRFNVAEYYKDHIPNAKLVVIENAAHSPQLEVPEEVAKDIKEFIKL</sequence>
<dbReference type="EMBL" id="FNRD01000005">
    <property type="protein sequence ID" value="SEA52406.1"/>
    <property type="molecule type" value="Genomic_DNA"/>
</dbReference>
<dbReference type="InterPro" id="IPR000073">
    <property type="entry name" value="AB_hydrolase_1"/>
</dbReference>
<organism evidence="3 4">
    <name type="scientific">Flavobacterium gillisiae</name>
    <dbReference type="NCBI Taxonomy" id="150146"/>
    <lineage>
        <taxon>Bacteria</taxon>
        <taxon>Pseudomonadati</taxon>
        <taxon>Bacteroidota</taxon>
        <taxon>Flavobacteriia</taxon>
        <taxon>Flavobacteriales</taxon>
        <taxon>Flavobacteriaceae</taxon>
        <taxon>Flavobacterium</taxon>
    </lineage>
</organism>
<keyword evidence="1" id="KW-1133">Transmembrane helix</keyword>
<evidence type="ECO:0000313" key="3">
    <source>
        <dbReference type="EMBL" id="SEA52406.1"/>
    </source>
</evidence>
<feature type="domain" description="AB hydrolase-1" evidence="2">
    <location>
        <begin position="243"/>
        <end position="292"/>
    </location>
</feature>
<dbReference type="Gene3D" id="3.40.50.1820">
    <property type="entry name" value="alpha/beta hydrolase"/>
    <property type="match status" value="1"/>
</dbReference>
<evidence type="ECO:0000259" key="2">
    <source>
        <dbReference type="Pfam" id="PF00561"/>
    </source>
</evidence>
<dbReference type="GO" id="GO:0047372">
    <property type="term" value="F:monoacylglycerol lipase activity"/>
    <property type="evidence" value="ECO:0007669"/>
    <property type="project" value="TreeGrafter"/>
</dbReference>
<dbReference type="RefSeq" id="WP_091088029.1">
    <property type="nucleotide sequence ID" value="NZ_FNRD01000005.1"/>
</dbReference>
<gene>
    <name evidence="3" type="ORF">SAMN05443667_105105</name>
</gene>
<dbReference type="STRING" id="150146.SAMN05443667_105105"/>
<dbReference type="GO" id="GO:0016020">
    <property type="term" value="C:membrane"/>
    <property type="evidence" value="ECO:0007669"/>
    <property type="project" value="TreeGrafter"/>
</dbReference>
<dbReference type="InterPro" id="IPR029058">
    <property type="entry name" value="AB_hydrolase_fold"/>
</dbReference>
<proteinExistence type="predicted"/>
<keyword evidence="1" id="KW-0472">Membrane</keyword>
<dbReference type="Proteomes" id="UP000198951">
    <property type="component" value="Unassembled WGS sequence"/>
</dbReference>